<keyword evidence="4 6" id="KW-1133">Transmembrane helix</keyword>
<evidence type="ECO:0000313" key="8">
    <source>
        <dbReference type="Proteomes" id="UP000539957"/>
    </source>
</evidence>
<evidence type="ECO:0000256" key="1">
    <source>
        <dbReference type="ARBA" id="ARBA00004651"/>
    </source>
</evidence>
<gene>
    <name evidence="7" type="ORF">HNP32_001055</name>
</gene>
<proteinExistence type="predicted"/>
<feature type="transmembrane region" description="Helical" evidence="6">
    <location>
        <begin position="73"/>
        <end position="98"/>
    </location>
</feature>
<evidence type="ECO:0000256" key="6">
    <source>
        <dbReference type="SAM" id="Phobius"/>
    </source>
</evidence>
<feature type="transmembrane region" description="Helical" evidence="6">
    <location>
        <begin position="32"/>
        <end position="53"/>
    </location>
</feature>
<dbReference type="AlphaFoldDB" id="A0A7W7IMZ0"/>
<feature type="transmembrane region" description="Helical" evidence="6">
    <location>
        <begin position="357"/>
        <end position="375"/>
    </location>
</feature>
<keyword evidence="8" id="KW-1185">Reference proteome</keyword>
<evidence type="ECO:0000256" key="4">
    <source>
        <dbReference type="ARBA" id="ARBA00022989"/>
    </source>
</evidence>
<dbReference type="GO" id="GO:0043190">
    <property type="term" value="C:ATP-binding cassette (ABC) transporter complex"/>
    <property type="evidence" value="ECO:0007669"/>
    <property type="project" value="TreeGrafter"/>
</dbReference>
<feature type="transmembrane region" description="Helical" evidence="6">
    <location>
        <begin position="119"/>
        <end position="141"/>
    </location>
</feature>
<dbReference type="RefSeq" id="WP_260398341.1">
    <property type="nucleotide sequence ID" value="NZ_JACHKY010000002.1"/>
</dbReference>
<dbReference type="Proteomes" id="UP000539957">
    <property type="component" value="Unassembled WGS sequence"/>
</dbReference>
<keyword evidence="2" id="KW-1003">Cell membrane</keyword>
<keyword evidence="5 6" id="KW-0472">Membrane</keyword>
<dbReference type="EMBL" id="JACHKY010000002">
    <property type="protein sequence ID" value="MBB4797331.1"/>
    <property type="molecule type" value="Genomic_DNA"/>
</dbReference>
<name>A0A7W7IMZ0_9CAUL</name>
<feature type="transmembrane region" description="Helical" evidence="6">
    <location>
        <begin position="331"/>
        <end position="351"/>
    </location>
</feature>
<comment type="caution">
    <text evidence="7">The sequence shown here is derived from an EMBL/GenBank/DDBJ whole genome shotgun (WGS) entry which is preliminary data.</text>
</comment>
<feature type="transmembrane region" description="Helical" evidence="6">
    <location>
        <begin position="301"/>
        <end position="319"/>
    </location>
</feature>
<dbReference type="GO" id="GO:0015920">
    <property type="term" value="P:lipopolysaccharide transport"/>
    <property type="evidence" value="ECO:0007669"/>
    <property type="project" value="TreeGrafter"/>
</dbReference>
<evidence type="ECO:0000256" key="2">
    <source>
        <dbReference type="ARBA" id="ARBA00022475"/>
    </source>
</evidence>
<evidence type="ECO:0000256" key="5">
    <source>
        <dbReference type="ARBA" id="ARBA00023136"/>
    </source>
</evidence>
<dbReference type="PANTHER" id="PTHR33529">
    <property type="entry name" value="SLR0882 PROTEIN-RELATED"/>
    <property type="match status" value="1"/>
</dbReference>
<reference evidence="7 8" key="1">
    <citation type="submission" date="2020-08" db="EMBL/GenBank/DDBJ databases">
        <title>Functional genomics of gut bacteria from endangered species of beetles.</title>
        <authorList>
            <person name="Carlos-Shanley C."/>
        </authorList>
    </citation>
    <scope>NUCLEOTIDE SEQUENCE [LARGE SCALE GENOMIC DNA]</scope>
    <source>
        <strain evidence="7 8">S00123</strain>
    </source>
</reference>
<evidence type="ECO:0000313" key="7">
    <source>
        <dbReference type="EMBL" id="MBB4797331.1"/>
    </source>
</evidence>
<protein>
    <submittedName>
        <fullName evidence="7">Lipopolysaccharide export system permease protein</fullName>
    </submittedName>
</protein>
<dbReference type="Pfam" id="PF03739">
    <property type="entry name" value="LptF_LptG"/>
    <property type="match status" value="1"/>
</dbReference>
<accession>A0A7W7IMZ0</accession>
<dbReference type="PANTHER" id="PTHR33529:SF6">
    <property type="entry name" value="YJGP_YJGQ FAMILY PERMEASE"/>
    <property type="match status" value="1"/>
</dbReference>
<keyword evidence="3 6" id="KW-0812">Transmembrane</keyword>
<dbReference type="InterPro" id="IPR005495">
    <property type="entry name" value="LptG/LptF_permease"/>
</dbReference>
<comment type="subcellular location">
    <subcellularLocation>
        <location evidence="1">Cell membrane</location>
        <topology evidence="1">Multi-pass membrane protein</topology>
    </subcellularLocation>
</comment>
<evidence type="ECO:0000256" key="3">
    <source>
        <dbReference type="ARBA" id="ARBA00022692"/>
    </source>
</evidence>
<organism evidence="7 8">
    <name type="scientific">Brevundimonas bullata</name>
    <dbReference type="NCBI Taxonomy" id="13160"/>
    <lineage>
        <taxon>Bacteria</taxon>
        <taxon>Pseudomonadati</taxon>
        <taxon>Pseudomonadota</taxon>
        <taxon>Alphaproteobacteria</taxon>
        <taxon>Caulobacterales</taxon>
        <taxon>Caulobacteraceae</taxon>
        <taxon>Brevundimonas</taxon>
    </lineage>
</organism>
<sequence>MARIARGCNSLAPETLSFQTMTLIQGYLFRQIGLPVVAACAALAGIGLLSQSLDQLEVIVERGQSVWVMAKLTLLALPQLVAVILPIGLFVGALIALTRLQREQELTAAYAAGVSRWSLIRPAIQIAVIVAVVALITNVFVQPWAQREARRQAFAIRTDLAALLVEEGRFVQGPGGLTVYVQQIEQNGLLKNLFVYLDNGKTVTTWDADTARFGRIDGVPVLTMQNGSMQRYSSRDVLNQLSFDQQVFDLSPYTKTTERIRFKPSDLWLTELFNPTPALLESAGTRGELLAEAHSRLASPLYALAAMTLALTAILGGSFSRTGYSGRIAKAAGVFLVVRVIGYGLVAASAWNGAMNLLQYLLPLGVSFVALRLLFRALKPHRRRVWAPYERFKARFA</sequence>